<evidence type="ECO:0000313" key="3">
    <source>
        <dbReference type="EMBL" id="TKW60937.1"/>
    </source>
</evidence>
<feature type="transmembrane region" description="Helical" evidence="1">
    <location>
        <begin position="65"/>
        <end position="82"/>
    </location>
</feature>
<dbReference type="Proteomes" id="UP000320948">
    <property type="component" value="Unassembled WGS sequence"/>
</dbReference>
<keyword evidence="2" id="KW-0732">Signal</keyword>
<evidence type="ECO:0008006" key="5">
    <source>
        <dbReference type="Google" id="ProtNLM"/>
    </source>
</evidence>
<name>A0A6N4RA63_BLAVI</name>
<comment type="caution">
    <text evidence="3">The sequence shown here is derived from an EMBL/GenBank/DDBJ whole genome shotgun (WGS) entry which is preliminary data.</text>
</comment>
<protein>
    <recommendedName>
        <fullName evidence="5">TrbC/VIRB2 family protein</fullName>
    </recommendedName>
</protein>
<organism evidence="3 4">
    <name type="scientific">Blastochloris viridis</name>
    <name type="common">Rhodopseudomonas viridis</name>
    <dbReference type="NCBI Taxonomy" id="1079"/>
    <lineage>
        <taxon>Bacteria</taxon>
        <taxon>Pseudomonadati</taxon>
        <taxon>Pseudomonadota</taxon>
        <taxon>Alphaproteobacteria</taxon>
        <taxon>Hyphomicrobiales</taxon>
        <taxon>Blastochloridaceae</taxon>
        <taxon>Blastochloris</taxon>
    </lineage>
</organism>
<feature type="transmembrane region" description="Helical" evidence="1">
    <location>
        <begin position="37"/>
        <end position="58"/>
    </location>
</feature>
<gene>
    <name evidence="3" type="ORF">DI628_08620</name>
</gene>
<proteinExistence type="predicted"/>
<evidence type="ECO:0000256" key="2">
    <source>
        <dbReference type="SAM" id="SignalP"/>
    </source>
</evidence>
<dbReference type="AlphaFoldDB" id="A0A6N4RA63"/>
<keyword evidence="1" id="KW-0472">Membrane</keyword>
<feature type="signal peptide" evidence="2">
    <location>
        <begin position="1"/>
        <end position="21"/>
    </location>
</feature>
<keyword evidence="1" id="KW-1133">Transmembrane helix</keyword>
<keyword evidence="1" id="KW-0812">Transmembrane</keyword>
<dbReference type="EMBL" id="VAFM01000002">
    <property type="protein sequence ID" value="TKW60937.1"/>
    <property type="molecule type" value="Genomic_DNA"/>
</dbReference>
<sequence length="106" mass="10932">MTKLLLLVVAALLLGAATGYAQSDAGAVELDLVRRIFTGNIGLFIGLAITIMGIIMFVQGDTGGAIFTVILGVLITMLPGVYNGLRYIACPIAEGFGGHCGTETSQ</sequence>
<reference evidence="3 4" key="1">
    <citation type="journal article" date="2017" name="Nat. Commun.">
        <title>In situ click chemistry generation of cyclooxygenase-2 inhibitors.</title>
        <authorList>
            <person name="Bhardwaj A."/>
            <person name="Kaur J."/>
            <person name="Wuest M."/>
            <person name="Wuest F."/>
        </authorList>
    </citation>
    <scope>NUCLEOTIDE SEQUENCE [LARGE SCALE GENOMIC DNA]</scope>
    <source>
        <strain evidence="3">S2_018_000_R2_106</strain>
    </source>
</reference>
<evidence type="ECO:0000313" key="4">
    <source>
        <dbReference type="Proteomes" id="UP000320948"/>
    </source>
</evidence>
<accession>A0A6N4RA63</accession>
<feature type="chain" id="PRO_5026976879" description="TrbC/VIRB2 family protein" evidence="2">
    <location>
        <begin position="22"/>
        <end position="106"/>
    </location>
</feature>
<evidence type="ECO:0000256" key="1">
    <source>
        <dbReference type="SAM" id="Phobius"/>
    </source>
</evidence>